<gene>
    <name evidence="2" type="ORF">H4W29_005714</name>
</gene>
<dbReference type="RefSeq" id="WP_192732059.1">
    <property type="nucleotide sequence ID" value="NZ_BAAAVL010000010.1"/>
</dbReference>
<accession>A0ABR9IZ49</accession>
<dbReference type="EMBL" id="JADBEC010000002">
    <property type="protein sequence ID" value="MBE1508469.1"/>
    <property type="molecule type" value="Genomic_DNA"/>
</dbReference>
<reference evidence="2 3" key="1">
    <citation type="submission" date="2020-10" db="EMBL/GenBank/DDBJ databases">
        <title>Sequencing the genomes of 1000 actinobacteria strains.</title>
        <authorList>
            <person name="Klenk H.-P."/>
        </authorList>
    </citation>
    <scope>NUCLEOTIDE SEQUENCE [LARGE SCALE GENOMIC DNA]</scope>
    <source>
        <strain evidence="2 3">DSM 7307</strain>
    </source>
</reference>
<organism evidence="2 3">
    <name type="scientific">Rhizobium viscosum</name>
    <name type="common">Arthrobacter viscosus</name>
    <dbReference type="NCBI Taxonomy" id="1673"/>
    <lineage>
        <taxon>Bacteria</taxon>
        <taxon>Pseudomonadati</taxon>
        <taxon>Pseudomonadota</taxon>
        <taxon>Alphaproteobacteria</taxon>
        <taxon>Hyphomicrobiales</taxon>
        <taxon>Rhizobiaceae</taxon>
        <taxon>Rhizobium/Agrobacterium group</taxon>
        <taxon>Rhizobium</taxon>
    </lineage>
</organism>
<sequence length="78" mass="8920">MSKRERIDTRTDKPYVRELRLRLEKLVDEYVVSGAKALEVIASIEDELAEMKTAYERDPDPADDPTLVEEPSNDWPGG</sequence>
<name>A0ABR9IZ49_RHIVS</name>
<proteinExistence type="predicted"/>
<keyword evidence="3" id="KW-1185">Reference proteome</keyword>
<dbReference type="Proteomes" id="UP000620262">
    <property type="component" value="Unassembled WGS sequence"/>
</dbReference>
<evidence type="ECO:0000256" key="1">
    <source>
        <dbReference type="SAM" id="MobiDB-lite"/>
    </source>
</evidence>
<evidence type="ECO:0000313" key="3">
    <source>
        <dbReference type="Proteomes" id="UP000620262"/>
    </source>
</evidence>
<protein>
    <submittedName>
        <fullName evidence="2">Uncharacterized protein</fullName>
    </submittedName>
</protein>
<feature type="region of interest" description="Disordered" evidence="1">
    <location>
        <begin position="52"/>
        <end position="78"/>
    </location>
</feature>
<evidence type="ECO:0000313" key="2">
    <source>
        <dbReference type="EMBL" id="MBE1508469.1"/>
    </source>
</evidence>
<comment type="caution">
    <text evidence="2">The sequence shown here is derived from an EMBL/GenBank/DDBJ whole genome shotgun (WGS) entry which is preliminary data.</text>
</comment>